<gene>
    <name evidence="5" type="ORF">FPCIR_14134</name>
</gene>
<comment type="caution">
    <text evidence="5">The sequence shown here is derived from an EMBL/GenBank/DDBJ whole genome shotgun (WGS) entry which is preliminary data.</text>
</comment>
<evidence type="ECO:0000256" key="4">
    <source>
        <dbReference type="ARBA" id="ARBA00023002"/>
    </source>
</evidence>
<evidence type="ECO:0000313" key="6">
    <source>
        <dbReference type="Proteomes" id="UP000546213"/>
    </source>
</evidence>
<keyword evidence="3" id="KW-0274">FAD</keyword>
<dbReference type="GO" id="GO:0050661">
    <property type="term" value="F:NADP binding"/>
    <property type="evidence" value="ECO:0007669"/>
    <property type="project" value="InterPro"/>
</dbReference>
<dbReference type="AlphaFoldDB" id="A0A8H5KEU6"/>
<accession>A0A8H5KEU6</accession>
<evidence type="ECO:0000256" key="3">
    <source>
        <dbReference type="ARBA" id="ARBA00022827"/>
    </source>
</evidence>
<name>A0A8H5KEU6_9HYPO</name>
<keyword evidence="6" id="KW-1185">Reference proteome</keyword>
<evidence type="ECO:0000313" key="5">
    <source>
        <dbReference type="EMBL" id="KAF5572985.1"/>
    </source>
</evidence>
<dbReference type="SUPFAM" id="SSF51905">
    <property type="entry name" value="FAD/NAD(P)-binding domain"/>
    <property type="match status" value="2"/>
</dbReference>
<dbReference type="Pfam" id="PF00743">
    <property type="entry name" value="FMO-like"/>
    <property type="match status" value="1"/>
</dbReference>
<proteinExistence type="inferred from homology"/>
<organism evidence="5 6">
    <name type="scientific">Fusarium pseudocircinatum</name>
    <dbReference type="NCBI Taxonomy" id="56676"/>
    <lineage>
        <taxon>Eukaryota</taxon>
        <taxon>Fungi</taxon>
        <taxon>Dikarya</taxon>
        <taxon>Ascomycota</taxon>
        <taxon>Pezizomycotina</taxon>
        <taxon>Sordariomycetes</taxon>
        <taxon>Hypocreomycetidae</taxon>
        <taxon>Hypocreales</taxon>
        <taxon>Nectriaceae</taxon>
        <taxon>Fusarium</taxon>
        <taxon>Fusarium fujikuroi species complex</taxon>
    </lineage>
</organism>
<evidence type="ECO:0000256" key="2">
    <source>
        <dbReference type="ARBA" id="ARBA00022630"/>
    </source>
</evidence>
<dbReference type="PANTHER" id="PTHR42877">
    <property type="entry name" value="L-ORNITHINE N(5)-MONOOXYGENASE-RELATED"/>
    <property type="match status" value="1"/>
</dbReference>
<keyword evidence="2" id="KW-0285">Flavoprotein</keyword>
<keyword evidence="5" id="KW-0503">Monooxygenase</keyword>
<dbReference type="GO" id="GO:0050660">
    <property type="term" value="F:flavin adenine dinucleotide binding"/>
    <property type="evidence" value="ECO:0007669"/>
    <property type="project" value="InterPro"/>
</dbReference>
<keyword evidence="4" id="KW-0560">Oxidoreductase</keyword>
<dbReference type="OrthoDB" id="74360at2759"/>
<dbReference type="Gene3D" id="3.50.50.60">
    <property type="entry name" value="FAD/NAD(P)-binding domain"/>
    <property type="match status" value="2"/>
</dbReference>
<sequence length="572" mass="65097">MTPHQNKHAAKTAYEILDLPQGKPNFVRIIHVGAGASGLLAAYKAKKMLRNYEFVCYDKNSEVGGTWLKNRYPGCACDIPAHLYTYTFEPNPNWSGFYVYGPEIYEYFLRFYRKYELEEFVRLNTEVLSATWDEGNALWRVKLRRDGEVFDDYCHVLINGSGVFSDPRLPSIPGLDKFQGTVMHSADWDPSFKTRSKRVAVIGTGSSSIQMVAKIAQGPDAEHLTVFMRNSTWIAPQIFEDAQQVAEDGEPIAAVGKHYYTQREIEAFKKNPELFLAYRKELETRMTRNFDVFLSGSEASQGAKALFKERMLARIGPGHDELKQHLIPDWSPGCRRMTPGEGYLEALTQPNVECVFDEISVATQTGLQTSNGNLYNLDVIACGTGFNVTFTPHFKIAGTNGVVMQEELAEEPRLYCSITAPGYPNYFVVNGPRGNWGQGGVLPSTEVQLEYAFQCVQKMQKDGIKAMEVKRKPTDDFNDHTDLWHPKYSVWAEDCRSWYKMGTKDGKVHIWPGSILHLLQFLKTPRFEHYDIRYRNDNSFAFLGSGKTEIELDPDNHDLAPFIRTQDTPWEL</sequence>
<dbReference type="PANTHER" id="PTHR42877:SF8">
    <property type="entry name" value="MONOOXYGENASE"/>
    <property type="match status" value="1"/>
</dbReference>
<dbReference type="GO" id="GO:0004499">
    <property type="term" value="F:N,N-dimethylaniline monooxygenase activity"/>
    <property type="evidence" value="ECO:0007669"/>
    <property type="project" value="InterPro"/>
</dbReference>
<dbReference type="EMBL" id="JAAOAS010000672">
    <property type="protein sequence ID" value="KAF5572985.1"/>
    <property type="molecule type" value="Genomic_DNA"/>
</dbReference>
<reference evidence="5 6" key="1">
    <citation type="submission" date="2020-05" db="EMBL/GenBank/DDBJ databases">
        <title>Identification and distribution of gene clusters putatively required for synthesis of sphingolipid metabolism inhibitors in phylogenetically diverse species of the filamentous fungus Fusarium.</title>
        <authorList>
            <person name="Kim H.-S."/>
            <person name="Busman M."/>
            <person name="Brown D.W."/>
            <person name="Divon H."/>
            <person name="Uhlig S."/>
            <person name="Proctor R.H."/>
        </authorList>
    </citation>
    <scope>NUCLEOTIDE SEQUENCE [LARGE SCALE GENOMIC DNA]</scope>
    <source>
        <strain evidence="5 6">NRRL 36939</strain>
    </source>
</reference>
<evidence type="ECO:0000256" key="1">
    <source>
        <dbReference type="ARBA" id="ARBA00010139"/>
    </source>
</evidence>
<dbReference type="Proteomes" id="UP000546213">
    <property type="component" value="Unassembled WGS sequence"/>
</dbReference>
<dbReference type="InterPro" id="IPR020946">
    <property type="entry name" value="Flavin_mOase-like"/>
</dbReference>
<protein>
    <submittedName>
        <fullName evidence="5">Sterigmatocystin biosynthesis monooxygenase stcW</fullName>
    </submittedName>
</protein>
<comment type="similarity">
    <text evidence="1">Belongs to the FAD-binding monooxygenase family.</text>
</comment>
<dbReference type="InterPro" id="IPR051209">
    <property type="entry name" value="FAD-bind_Monooxygenase_sf"/>
</dbReference>
<dbReference type="InterPro" id="IPR036188">
    <property type="entry name" value="FAD/NAD-bd_sf"/>
</dbReference>